<keyword evidence="2" id="KW-1185">Reference proteome</keyword>
<dbReference type="SUPFAM" id="SSF55931">
    <property type="entry name" value="Glutamine synthetase/guanido kinase"/>
    <property type="match status" value="1"/>
</dbReference>
<dbReference type="InterPro" id="IPR050141">
    <property type="entry name" value="GCL_type2/YbdK_subfam"/>
</dbReference>
<name>A0ABD5V378_9EURY</name>
<dbReference type="EMBL" id="JBHSXQ010000001">
    <property type="protein sequence ID" value="MFC6904027.1"/>
    <property type="molecule type" value="Genomic_DNA"/>
</dbReference>
<comment type="caution">
    <text evidence="1">The sequence shown here is derived from an EMBL/GenBank/DDBJ whole genome shotgun (WGS) entry which is preliminary data.</text>
</comment>
<dbReference type="Proteomes" id="UP001596312">
    <property type="component" value="Unassembled WGS sequence"/>
</dbReference>
<dbReference type="InterPro" id="IPR014746">
    <property type="entry name" value="Gln_synth/guanido_kin_cat_dom"/>
</dbReference>
<sequence length="367" mass="41372">MKTSVEVEYWVIDRKGELCAPEGLTGISPQVEEEFVDCLLEIKTTPCESVEDLAAQFVELLGETLREAKERGKGLVPLATPLDCDSIEQLPGDRARIQEQVLGEDFEYAKHCAGTHLHFEKRRVVDQLNTLIALDPALALLNSSPYYKGQRIAAGARPYIYREKGYAQFPAHGQLWEYAESVAEWNDRLERRYAEFKREAIDAGVDEAEFEANFTPDDAIWTPVRLRKCFPTVEWRSPDATLPSQILRLAGEMYPLMDEASRAEVRVEGDLGLVTDDGITLPEFGAVREYTDAAIHEGLGSGEVREYLGRMGFDVDAYDPLTEQLDRGPSLDEAQARELRLEYAAALERDVARLSEPEQYAHRKQNA</sequence>
<keyword evidence="1" id="KW-0436">Ligase</keyword>
<evidence type="ECO:0000313" key="1">
    <source>
        <dbReference type="EMBL" id="MFC6904027.1"/>
    </source>
</evidence>
<proteinExistence type="predicted"/>
<organism evidence="1 2">
    <name type="scientific">Halalkalicoccus tibetensis</name>
    <dbReference type="NCBI Taxonomy" id="175632"/>
    <lineage>
        <taxon>Archaea</taxon>
        <taxon>Methanobacteriati</taxon>
        <taxon>Methanobacteriota</taxon>
        <taxon>Stenosarchaea group</taxon>
        <taxon>Halobacteria</taxon>
        <taxon>Halobacteriales</taxon>
        <taxon>Halococcaceae</taxon>
        <taxon>Halalkalicoccus</taxon>
    </lineage>
</organism>
<protein>
    <submittedName>
        <fullName evidence="1">Glutamate-cysteine ligase family protein</fullName>
    </submittedName>
</protein>
<gene>
    <name evidence="1" type="ORF">ACFQGH_02305</name>
</gene>
<dbReference type="Pfam" id="PF04107">
    <property type="entry name" value="GCS2"/>
    <property type="match status" value="1"/>
</dbReference>
<dbReference type="GO" id="GO:0016874">
    <property type="term" value="F:ligase activity"/>
    <property type="evidence" value="ECO:0007669"/>
    <property type="project" value="UniProtKB-KW"/>
</dbReference>
<dbReference type="PANTHER" id="PTHR36510">
    <property type="entry name" value="GLUTAMATE--CYSTEINE LIGASE 2-RELATED"/>
    <property type="match status" value="1"/>
</dbReference>
<dbReference type="RefSeq" id="WP_390220495.1">
    <property type="nucleotide sequence ID" value="NZ_JBBMXV010000001.1"/>
</dbReference>
<dbReference type="AlphaFoldDB" id="A0ABD5V378"/>
<evidence type="ECO:0000313" key="2">
    <source>
        <dbReference type="Proteomes" id="UP001596312"/>
    </source>
</evidence>
<accession>A0ABD5V378</accession>
<reference evidence="1 2" key="1">
    <citation type="journal article" date="2019" name="Int. J. Syst. Evol. Microbiol.">
        <title>The Global Catalogue of Microorganisms (GCM) 10K type strain sequencing project: providing services to taxonomists for standard genome sequencing and annotation.</title>
        <authorList>
            <consortium name="The Broad Institute Genomics Platform"/>
            <consortium name="The Broad Institute Genome Sequencing Center for Infectious Disease"/>
            <person name="Wu L."/>
            <person name="Ma J."/>
        </authorList>
    </citation>
    <scope>NUCLEOTIDE SEQUENCE [LARGE SCALE GENOMIC DNA]</scope>
    <source>
        <strain evidence="1 2">CGMCC 1.3240</strain>
    </source>
</reference>
<dbReference type="InterPro" id="IPR006336">
    <property type="entry name" value="GCS2"/>
</dbReference>
<dbReference type="PANTHER" id="PTHR36510:SF3">
    <property type="entry name" value="CONSERVED PROTEIN"/>
    <property type="match status" value="1"/>
</dbReference>
<dbReference type="Gene3D" id="3.30.590.20">
    <property type="match status" value="1"/>
</dbReference>